<dbReference type="eggNOG" id="arCOG04449">
    <property type="taxonomic scope" value="Archaea"/>
</dbReference>
<feature type="domain" description="Pseudouridine synthase I TruA alpha/beta" evidence="8">
    <location>
        <begin position="140"/>
        <end position="240"/>
    </location>
</feature>
<dbReference type="InterPro" id="IPR020103">
    <property type="entry name" value="PsdUridine_synth_cat_dom_sf"/>
</dbReference>
<dbReference type="EMBL" id="AOIV01000006">
    <property type="protein sequence ID" value="ELZ34003.1"/>
    <property type="molecule type" value="Genomic_DNA"/>
</dbReference>
<dbReference type="InterPro" id="IPR020094">
    <property type="entry name" value="TruA/RsuA/RluB/E/F_N"/>
</dbReference>
<keyword evidence="3 4" id="KW-0413">Isomerase</keyword>
<organism evidence="9 10">
    <name type="scientific">Halogeometricum pallidum JCM 14848</name>
    <dbReference type="NCBI Taxonomy" id="1227487"/>
    <lineage>
        <taxon>Archaea</taxon>
        <taxon>Methanobacteriati</taxon>
        <taxon>Methanobacteriota</taxon>
        <taxon>Stenosarchaea group</taxon>
        <taxon>Halobacteria</taxon>
        <taxon>Halobacteriales</taxon>
        <taxon>Haloferacaceae</taxon>
        <taxon>Halogeometricum</taxon>
    </lineage>
</organism>
<dbReference type="Proteomes" id="UP000011513">
    <property type="component" value="Unassembled WGS sequence"/>
</dbReference>
<evidence type="ECO:0000313" key="10">
    <source>
        <dbReference type="Proteomes" id="UP000011513"/>
    </source>
</evidence>
<dbReference type="SUPFAM" id="SSF55120">
    <property type="entry name" value="Pseudouridine synthase"/>
    <property type="match status" value="1"/>
</dbReference>
<comment type="function">
    <text evidence="4">Formation of pseudouridine at positions 38, 39 and 40 in the anticodon stem and loop of transfer RNAs.</text>
</comment>
<proteinExistence type="inferred from homology"/>
<dbReference type="GO" id="GO:0031119">
    <property type="term" value="P:tRNA pseudouridine synthesis"/>
    <property type="evidence" value="ECO:0007669"/>
    <property type="project" value="UniProtKB-UniRule"/>
</dbReference>
<sequence length="284" mass="30787">MENKAERRRAEFVRAFRIAYDGRPFYGFQRQPSVPTVENELFDALDRLGAFDAEADRKPPGYAAAGRTDAGVSALGQTVGFDCPEWCTPRALNAELPADVRAWAAADAPEDFHATHDAVRREYVYDRYAPDADPALARAAADALSGEHDFHNLTGDDDGTVRDLSVDVDPDGEFLVVRVAADGFSYELVRRLVSLVHGVAAGDRSPASVKDVLGPEPLTGAEAVPAAPPEPLLLERVVYPALTFERDPQAAESAVDIFESRRRDGLVRARVAGRIRAGVGEGEE</sequence>
<dbReference type="Gene3D" id="3.30.70.580">
    <property type="entry name" value="Pseudouridine synthase I, catalytic domain, N-terminal subdomain"/>
    <property type="match status" value="1"/>
</dbReference>
<dbReference type="Gene3D" id="3.30.70.660">
    <property type="entry name" value="Pseudouridine synthase I, catalytic domain, C-terminal subdomain"/>
    <property type="match status" value="1"/>
</dbReference>
<evidence type="ECO:0000313" key="9">
    <source>
        <dbReference type="EMBL" id="ELZ34003.1"/>
    </source>
</evidence>
<evidence type="ECO:0000256" key="7">
    <source>
        <dbReference type="RuleBase" id="RU003792"/>
    </source>
</evidence>
<evidence type="ECO:0000256" key="1">
    <source>
        <dbReference type="ARBA" id="ARBA00009375"/>
    </source>
</evidence>
<dbReference type="Pfam" id="PF01416">
    <property type="entry name" value="PseudoU_synth_1"/>
    <property type="match status" value="1"/>
</dbReference>
<protein>
    <recommendedName>
        <fullName evidence="4">tRNA pseudouridine synthase A</fullName>
        <ecNumber evidence="4">5.4.99.12</ecNumber>
    </recommendedName>
    <alternativeName>
        <fullName evidence="4">tRNA pseudouridine(38-40) synthase</fullName>
    </alternativeName>
    <alternativeName>
        <fullName evidence="4">tRNA pseudouridylate synthase I</fullName>
    </alternativeName>
    <alternativeName>
        <fullName evidence="4">tRNA-uridine isomerase I</fullName>
    </alternativeName>
</protein>
<evidence type="ECO:0000256" key="4">
    <source>
        <dbReference type="HAMAP-Rule" id="MF_00171"/>
    </source>
</evidence>
<name>M0DGV1_HALPD</name>
<dbReference type="FunCoup" id="M0DGV1">
    <property type="interactions" value="188"/>
</dbReference>
<evidence type="ECO:0000256" key="5">
    <source>
        <dbReference type="PIRSR" id="PIRSR001430-1"/>
    </source>
</evidence>
<dbReference type="EC" id="5.4.99.12" evidence="4"/>
<feature type="binding site" evidence="4 6">
    <location>
        <position position="123"/>
    </location>
    <ligand>
        <name>substrate</name>
    </ligand>
</feature>
<dbReference type="PATRIC" id="fig|1227487.5.peg.720"/>
<dbReference type="InterPro" id="IPR020097">
    <property type="entry name" value="PsdUridine_synth_TruA_a/b_dom"/>
</dbReference>
<evidence type="ECO:0000256" key="6">
    <source>
        <dbReference type="PIRSR" id="PIRSR001430-2"/>
    </source>
</evidence>
<dbReference type="InterPro" id="IPR020095">
    <property type="entry name" value="PsdUridine_synth_TruA_C"/>
</dbReference>
<comment type="catalytic activity">
    <reaction evidence="4 7">
        <text>uridine(38/39/40) in tRNA = pseudouridine(38/39/40) in tRNA</text>
        <dbReference type="Rhea" id="RHEA:22376"/>
        <dbReference type="Rhea" id="RHEA-COMP:10085"/>
        <dbReference type="Rhea" id="RHEA-COMP:10087"/>
        <dbReference type="ChEBI" id="CHEBI:65314"/>
        <dbReference type="ChEBI" id="CHEBI:65315"/>
        <dbReference type="EC" id="5.4.99.12"/>
    </reaction>
</comment>
<dbReference type="InParanoid" id="M0DGV1"/>
<dbReference type="GO" id="GO:0003723">
    <property type="term" value="F:RNA binding"/>
    <property type="evidence" value="ECO:0007669"/>
    <property type="project" value="InterPro"/>
</dbReference>
<feature type="active site" description="Nucleophile" evidence="4 5">
    <location>
        <position position="69"/>
    </location>
</feature>
<keyword evidence="10" id="KW-1185">Reference proteome</keyword>
<evidence type="ECO:0000259" key="8">
    <source>
        <dbReference type="Pfam" id="PF01416"/>
    </source>
</evidence>
<dbReference type="PANTHER" id="PTHR11142">
    <property type="entry name" value="PSEUDOURIDYLATE SYNTHASE"/>
    <property type="match status" value="1"/>
</dbReference>
<comment type="similarity">
    <text evidence="1 4 7">Belongs to the tRNA pseudouridine synthase TruA family.</text>
</comment>
<dbReference type="NCBIfam" id="NF000622">
    <property type="entry name" value="PRK00021.3-3"/>
    <property type="match status" value="1"/>
</dbReference>
<evidence type="ECO:0000256" key="2">
    <source>
        <dbReference type="ARBA" id="ARBA00022694"/>
    </source>
</evidence>
<dbReference type="PANTHER" id="PTHR11142:SF0">
    <property type="entry name" value="TRNA PSEUDOURIDINE SYNTHASE-LIKE 1"/>
    <property type="match status" value="1"/>
</dbReference>
<accession>M0DGV1</accession>
<keyword evidence="2 4" id="KW-0819">tRNA processing</keyword>
<gene>
    <name evidence="4 9" type="primary">truA</name>
    <name evidence="9" type="ORF">C474_03560</name>
</gene>
<comment type="caution">
    <text evidence="9">The sequence shown here is derived from an EMBL/GenBank/DDBJ whole genome shotgun (WGS) entry which is preliminary data.</text>
</comment>
<evidence type="ECO:0000256" key="3">
    <source>
        <dbReference type="ARBA" id="ARBA00023235"/>
    </source>
</evidence>
<dbReference type="InterPro" id="IPR001406">
    <property type="entry name" value="PsdUridine_synth_TruA"/>
</dbReference>
<dbReference type="HAMAP" id="MF_00171">
    <property type="entry name" value="TruA"/>
    <property type="match status" value="1"/>
</dbReference>
<dbReference type="GO" id="GO:0160147">
    <property type="term" value="F:tRNA pseudouridine(38-40) synthase activity"/>
    <property type="evidence" value="ECO:0007669"/>
    <property type="project" value="UniProtKB-EC"/>
</dbReference>
<comment type="caution">
    <text evidence="4">Lacks conserved residue(s) required for the propagation of feature annotation.</text>
</comment>
<dbReference type="PIRSF" id="PIRSF001430">
    <property type="entry name" value="tRNA_psdUrid_synth"/>
    <property type="match status" value="1"/>
</dbReference>
<reference evidence="9 10" key="1">
    <citation type="journal article" date="2014" name="PLoS Genet.">
        <title>Phylogenetically driven sequencing of extremely halophilic archaea reveals strategies for static and dynamic osmo-response.</title>
        <authorList>
            <person name="Becker E.A."/>
            <person name="Seitzer P.M."/>
            <person name="Tritt A."/>
            <person name="Larsen D."/>
            <person name="Krusor M."/>
            <person name="Yao A.I."/>
            <person name="Wu D."/>
            <person name="Madern D."/>
            <person name="Eisen J.A."/>
            <person name="Darling A.E."/>
            <person name="Facciotti M.T."/>
        </authorList>
    </citation>
    <scope>NUCLEOTIDE SEQUENCE [LARGE SCALE GENOMIC DNA]</scope>
    <source>
        <strain evidence="9 10">JCM 14848</strain>
    </source>
</reference>
<dbReference type="AlphaFoldDB" id="M0DGV1"/>